<evidence type="ECO:0000313" key="1">
    <source>
        <dbReference type="EMBL" id="VEB58622.1"/>
    </source>
</evidence>
<dbReference type="Proteomes" id="UP000269208">
    <property type="component" value="Chromosome"/>
</dbReference>
<dbReference type="EMBL" id="LR134190">
    <property type="protein sequence ID" value="VEB58622.1"/>
    <property type="molecule type" value="Genomic_DNA"/>
</dbReference>
<organism evidence="1 2">
    <name type="scientific">Salmonella enterica I</name>
    <dbReference type="NCBI Taxonomy" id="59201"/>
    <lineage>
        <taxon>Bacteria</taxon>
        <taxon>Pseudomonadati</taxon>
        <taxon>Pseudomonadota</taxon>
        <taxon>Gammaproteobacteria</taxon>
        <taxon>Enterobacterales</taxon>
        <taxon>Enterobacteriaceae</taxon>
        <taxon>Salmonella</taxon>
    </lineage>
</organism>
<keyword evidence="1" id="KW-0560">Oxidoreductase</keyword>
<proteinExistence type="predicted"/>
<dbReference type="GO" id="GO:0033748">
    <property type="term" value="F:hydrogenase (acceptor) activity"/>
    <property type="evidence" value="ECO:0007669"/>
    <property type="project" value="UniProtKB-EC"/>
</dbReference>
<dbReference type="AlphaFoldDB" id="A0A3S4LXN5"/>
<evidence type="ECO:0000313" key="2">
    <source>
        <dbReference type="Proteomes" id="UP000269208"/>
    </source>
</evidence>
<sequence>MFCISGGRPFIEKLKKAAAGRQRYYRLGKLRLLGFASRPPAPIRPQATPIDKVITDKPIVKSPWMSANPGCHERHYHLYGDV</sequence>
<name>A0A3S4LXN5_SALET</name>
<accession>A0A3S4LXN5</accession>
<reference evidence="1 2" key="1">
    <citation type="submission" date="2018-12" db="EMBL/GenBank/DDBJ databases">
        <authorList>
            <consortium name="Pathogen Informatics"/>
        </authorList>
    </citation>
    <scope>NUCLEOTIDE SEQUENCE [LARGE SCALE GENOMIC DNA]</scope>
    <source>
        <strain evidence="1 2">NCTC6754</strain>
    </source>
</reference>
<gene>
    <name evidence="1" type="primary">hyaA_3</name>
    <name evidence="1" type="ORF">NCTC6754_05505</name>
</gene>
<protein>
    <submittedName>
        <fullName evidence="1">Hydrogenase-1 small chain</fullName>
        <ecNumber evidence="1">1.12.99.6</ecNumber>
    </submittedName>
</protein>
<dbReference type="EC" id="1.12.99.6" evidence="1"/>